<dbReference type="AlphaFoldDB" id="A0A1N7F614"/>
<reference evidence="7 8" key="1">
    <citation type="submission" date="2017-01" db="EMBL/GenBank/DDBJ databases">
        <authorList>
            <person name="Mah S.A."/>
            <person name="Swanson W.J."/>
            <person name="Moy G.W."/>
            <person name="Vacquier V.D."/>
        </authorList>
    </citation>
    <scope>NUCLEOTIDE SEQUENCE [LARGE SCALE GENOMIC DNA]</scope>
    <source>
        <strain evidence="7 8">CPCC 203464</strain>
    </source>
</reference>
<evidence type="ECO:0000256" key="2">
    <source>
        <dbReference type="ARBA" id="ARBA00022692"/>
    </source>
</evidence>
<dbReference type="STRING" id="1344003.SAMN05445060_1844"/>
<dbReference type="EMBL" id="FTNT01000004">
    <property type="protein sequence ID" value="SIR95749.1"/>
    <property type="molecule type" value="Genomic_DNA"/>
</dbReference>
<feature type="transmembrane region" description="Helical" evidence="5">
    <location>
        <begin position="111"/>
        <end position="131"/>
    </location>
</feature>
<evidence type="ECO:0000256" key="4">
    <source>
        <dbReference type="ARBA" id="ARBA00023136"/>
    </source>
</evidence>
<feature type="domain" description="Integral membrane bound transporter" evidence="6">
    <location>
        <begin position="304"/>
        <end position="426"/>
    </location>
</feature>
<evidence type="ECO:0000259" key="6">
    <source>
        <dbReference type="Pfam" id="PF13515"/>
    </source>
</evidence>
<feature type="transmembrane region" description="Helical" evidence="5">
    <location>
        <begin position="411"/>
        <end position="433"/>
    </location>
</feature>
<feature type="transmembrane region" description="Helical" evidence="5">
    <location>
        <begin position="81"/>
        <end position="99"/>
    </location>
</feature>
<keyword evidence="8" id="KW-1185">Reference proteome</keyword>
<dbReference type="Pfam" id="PF13515">
    <property type="entry name" value="FUSC_2"/>
    <property type="match status" value="1"/>
</dbReference>
<keyword evidence="2 5" id="KW-0812">Transmembrane</keyword>
<keyword evidence="4 5" id="KW-0472">Membrane</keyword>
<dbReference type="RefSeq" id="WP_076478925.1">
    <property type="nucleotide sequence ID" value="NZ_FTNT01000004.1"/>
</dbReference>
<protein>
    <submittedName>
        <fullName evidence="7">Fusaric acid resistance protein-like</fullName>
    </submittedName>
</protein>
<keyword evidence="3 5" id="KW-1133">Transmembrane helix</keyword>
<organism evidence="7 8">
    <name type="scientific">Williamsia sterculiae</name>
    <dbReference type="NCBI Taxonomy" id="1344003"/>
    <lineage>
        <taxon>Bacteria</taxon>
        <taxon>Bacillati</taxon>
        <taxon>Actinomycetota</taxon>
        <taxon>Actinomycetes</taxon>
        <taxon>Mycobacteriales</taxon>
        <taxon>Nocardiaceae</taxon>
        <taxon>Williamsia</taxon>
    </lineage>
</organism>
<evidence type="ECO:0000256" key="1">
    <source>
        <dbReference type="ARBA" id="ARBA00004141"/>
    </source>
</evidence>
<evidence type="ECO:0000313" key="7">
    <source>
        <dbReference type="EMBL" id="SIR95749.1"/>
    </source>
</evidence>
<dbReference type="OrthoDB" id="4989419at2"/>
<proteinExistence type="predicted"/>
<feature type="transmembrane region" description="Helical" evidence="5">
    <location>
        <begin position="366"/>
        <end position="399"/>
    </location>
</feature>
<evidence type="ECO:0000256" key="3">
    <source>
        <dbReference type="ARBA" id="ARBA00022989"/>
    </source>
</evidence>
<feature type="transmembrane region" description="Helical" evidence="5">
    <location>
        <begin position="162"/>
        <end position="182"/>
    </location>
</feature>
<evidence type="ECO:0000256" key="5">
    <source>
        <dbReference type="SAM" id="Phobius"/>
    </source>
</evidence>
<gene>
    <name evidence="7" type="ORF">SAMN05445060_1844</name>
</gene>
<feature type="transmembrane region" description="Helical" evidence="5">
    <location>
        <begin position="41"/>
        <end position="69"/>
    </location>
</feature>
<evidence type="ECO:0000313" key="8">
    <source>
        <dbReference type="Proteomes" id="UP000186218"/>
    </source>
</evidence>
<dbReference type="GO" id="GO:0016020">
    <property type="term" value="C:membrane"/>
    <property type="evidence" value="ECO:0007669"/>
    <property type="project" value="UniProtKB-SubCell"/>
</dbReference>
<dbReference type="InterPro" id="IPR049453">
    <property type="entry name" value="Memb_transporter_dom"/>
</dbReference>
<dbReference type="Proteomes" id="UP000186218">
    <property type="component" value="Unassembled WGS sequence"/>
</dbReference>
<feature type="transmembrane region" description="Helical" evidence="5">
    <location>
        <begin position="138"/>
        <end position="156"/>
    </location>
</feature>
<name>A0A1N7F614_9NOCA</name>
<comment type="subcellular location">
    <subcellularLocation>
        <location evidence="1">Membrane</location>
        <topology evidence="1">Multi-pass membrane protein</topology>
    </subcellularLocation>
</comment>
<accession>A0A1N7F614</accession>
<sequence>MTPTPDAADTPPSRPSLAKTFFALPPIGSRWPAATRAGAAFLLPALVLLALDFGSSAPLASLGAFAVLYGEDRPYRIRWRVILLAGVLLVMGVSVMGALTRVTVHVTHGDLVVYSALLVISVITVFSVNALRTGPPAALFFVLSSAVASVAVRHGVSLGVLVVATCAGAVGALVCGMAPALFDRDRPQTTAVRAAIVAVDDYRTNSRPGVSALRQGAAGKILQAWSTLYDAAQTESGRSADANRSTLGDQLWEAHMRLHDGRHGFSSPPLPRPTPSERLREALTPASHAGVTALRTAVAATAGMLISVALGLGRPDWAIVSVVLVLQLGPDRIRGALRGGHRLAGTVVGLGLLWLLHYVVGDELILVVVLALLNFLIELTVVANYGLAVTFITPLALLIGTPIGDSLAEPIVDRLAETVIGVVLAVGSVWVIAPRAHRRTTVFTLGRVLGEISGLVAALAVTPPSQLLRARRDLQWDLIEAESVAATSAVDDPAWAAEHWGTHVDVCTLGYDTLQRCWQTAPDHRVDDVELSDLRHRTESLRARLRPRR</sequence>